<feature type="region of interest" description="Disordered" evidence="1">
    <location>
        <begin position="33"/>
        <end position="56"/>
    </location>
</feature>
<dbReference type="EMBL" id="CAFBIY010000084">
    <property type="protein sequence ID" value="CAB4851539.1"/>
    <property type="molecule type" value="Genomic_DNA"/>
</dbReference>
<evidence type="ECO:0000256" key="1">
    <source>
        <dbReference type="SAM" id="MobiDB-lite"/>
    </source>
</evidence>
<reference evidence="4" key="1">
    <citation type="submission" date="2020-05" db="EMBL/GenBank/DDBJ databases">
        <authorList>
            <person name="Chiriac C."/>
            <person name="Salcher M."/>
            <person name="Ghai R."/>
            <person name="Kavagutti S V."/>
        </authorList>
    </citation>
    <scope>NUCLEOTIDE SEQUENCE</scope>
</reference>
<protein>
    <submittedName>
        <fullName evidence="4">Unannotated protein</fullName>
    </submittedName>
</protein>
<evidence type="ECO:0000313" key="6">
    <source>
        <dbReference type="EMBL" id="CAB4909284.1"/>
    </source>
</evidence>
<dbReference type="EMBL" id="CAEZYF010000002">
    <property type="protein sequence ID" value="CAB4704837.1"/>
    <property type="molecule type" value="Genomic_DNA"/>
</dbReference>
<evidence type="ECO:0000313" key="2">
    <source>
        <dbReference type="EMBL" id="CAB4362497.1"/>
    </source>
</evidence>
<organism evidence="4">
    <name type="scientific">freshwater metagenome</name>
    <dbReference type="NCBI Taxonomy" id="449393"/>
    <lineage>
        <taxon>unclassified sequences</taxon>
        <taxon>metagenomes</taxon>
        <taxon>ecological metagenomes</taxon>
    </lineage>
</organism>
<sequence>MSYQHAVVWIDHLHARVIDFSFDDKHVVAVEREGGQRQVHRRSGLPGSGKPGPDHHFFDEVATALGDAREILIVGPGTAKLEFHKDLDARHAAVGKRVLGVESADHPNDADLLAFARKYFKRVDALRGEG</sequence>
<evidence type="ECO:0000313" key="5">
    <source>
        <dbReference type="EMBL" id="CAB4851539.1"/>
    </source>
</evidence>
<evidence type="ECO:0000313" key="7">
    <source>
        <dbReference type="EMBL" id="CAB5010004.1"/>
    </source>
</evidence>
<evidence type="ECO:0000313" key="3">
    <source>
        <dbReference type="EMBL" id="CAB4704837.1"/>
    </source>
</evidence>
<dbReference type="EMBL" id="CAFBMT010000001">
    <property type="protein sequence ID" value="CAB4909284.1"/>
    <property type="molecule type" value="Genomic_DNA"/>
</dbReference>
<gene>
    <name evidence="3" type="ORF">UFOPK2656_00276</name>
    <name evidence="4" type="ORF">UFOPK3099_02821</name>
    <name evidence="5" type="ORF">UFOPK3267_01583</name>
    <name evidence="6" type="ORF">UFOPK3651_00044</name>
    <name evidence="7" type="ORF">UFOPK3931_02755</name>
    <name evidence="2" type="ORF">UFOPK4189_00273</name>
</gene>
<dbReference type="SUPFAM" id="SSF53137">
    <property type="entry name" value="Translational machinery components"/>
    <property type="match status" value="1"/>
</dbReference>
<name>A0A6J7ASA7_9ZZZZ</name>
<evidence type="ECO:0000313" key="4">
    <source>
        <dbReference type="EMBL" id="CAB4835603.1"/>
    </source>
</evidence>
<dbReference type="EMBL" id="CAFBOL010000105">
    <property type="protein sequence ID" value="CAB5010004.1"/>
    <property type="molecule type" value="Genomic_DNA"/>
</dbReference>
<dbReference type="AlphaFoldDB" id="A0A6J7ASA7"/>
<dbReference type="EMBL" id="CAESGF010000002">
    <property type="protein sequence ID" value="CAB4362497.1"/>
    <property type="molecule type" value="Genomic_DNA"/>
</dbReference>
<dbReference type="EMBL" id="CAFAAV010000322">
    <property type="protein sequence ID" value="CAB4835603.1"/>
    <property type="molecule type" value="Genomic_DNA"/>
</dbReference>
<proteinExistence type="predicted"/>
<accession>A0A6J7ASA7</accession>